<dbReference type="InterPro" id="IPR012337">
    <property type="entry name" value="RNaseH-like_sf"/>
</dbReference>
<dbReference type="GO" id="GO:0015074">
    <property type="term" value="P:DNA integration"/>
    <property type="evidence" value="ECO:0007669"/>
    <property type="project" value="InterPro"/>
</dbReference>
<dbReference type="KEGG" id="rsu:NHU_01664"/>
<dbReference type="EMBL" id="AP014800">
    <property type="protein sequence ID" value="BAQ70425.1"/>
    <property type="molecule type" value="Genomic_DNA"/>
</dbReference>
<sequence>MRRGQPAMVVSDNGTELTSTAVLSWCQRTGIEWHYIAPGKPMQNGFVESFNGRFRDELLNETLFSSLTDARQQIRAWQHDYNHHRPHSGLGNITPVEFVAKKGLAMRAA</sequence>
<dbReference type="Proteomes" id="UP000064912">
    <property type="component" value="Chromosome"/>
</dbReference>
<dbReference type="Pfam" id="PF13683">
    <property type="entry name" value="rve_3"/>
    <property type="match status" value="1"/>
</dbReference>
<dbReference type="PROSITE" id="PS50994">
    <property type="entry name" value="INTEGRASE"/>
    <property type="match status" value="1"/>
</dbReference>
<proteinExistence type="predicted"/>
<dbReference type="InterPro" id="IPR001584">
    <property type="entry name" value="Integrase_cat-core"/>
</dbReference>
<dbReference type="Gene3D" id="3.30.420.10">
    <property type="entry name" value="Ribonuclease H-like superfamily/Ribonuclease H"/>
    <property type="match status" value="1"/>
</dbReference>
<dbReference type="PATRIC" id="fig|35806.4.peg.1717"/>
<dbReference type="AlphaFoldDB" id="A0A0D6B6F6"/>
<name>A0A0D6B6F6_RHOSU</name>
<evidence type="ECO:0000313" key="4">
    <source>
        <dbReference type="Proteomes" id="UP000064912"/>
    </source>
</evidence>
<evidence type="ECO:0000313" key="2">
    <source>
        <dbReference type="EMBL" id="BAQ68820.1"/>
    </source>
</evidence>
<dbReference type="EMBL" id="AP014800">
    <property type="protein sequence ID" value="BAQ68820.1"/>
    <property type="molecule type" value="Genomic_DNA"/>
</dbReference>
<dbReference type="PANTHER" id="PTHR47515">
    <property type="entry name" value="LOW CALCIUM RESPONSE LOCUS PROTEIN T"/>
    <property type="match status" value="1"/>
</dbReference>
<evidence type="ECO:0000259" key="1">
    <source>
        <dbReference type="PROSITE" id="PS50994"/>
    </source>
</evidence>
<reference evidence="3 4" key="1">
    <citation type="submission" date="2015-02" db="EMBL/GenBank/DDBJ databases">
        <title>Genome sequene of Rhodovulum sulfidophilum DSM 2351.</title>
        <authorList>
            <person name="Nagao N."/>
        </authorList>
    </citation>
    <scope>NUCLEOTIDE SEQUENCE [LARGE SCALE GENOMIC DNA]</scope>
    <source>
        <strain evidence="3 4">DSM 2351</strain>
    </source>
</reference>
<protein>
    <submittedName>
        <fullName evidence="3">Transposase, IS1477</fullName>
    </submittedName>
</protein>
<gene>
    <name evidence="2" type="ORF">NHU_01664</name>
    <name evidence="3" type="ORF">NHU_03285</name>
</gene>
<dbReference type="GO" id="GO:0003676">
    <property type="term" value="F:nucleic acid binding"/>
    <property type="evidence" value="ECO:0007669"/>
    <property type="project" value="InterPro"/>
</dbReference>
<dbReference type="PANTHER" id="PTHR47515:SF1">
    <property type="entry name" value="BLR2054 PROTEIN"/>
    <property type="match status" value="1"/>
</dbReference>
<dbReference type="SUPFAM" id="SSF53098">
    <property type="entry name" value="Ribonuclease H-like"/>
    <property type="match status" value="1"/>
</dbReference>
<accession>A0A0D6B6F6</accession>
<feature type="domain" description="Integrase catalytic" evidence="1">
    <location>
        <begin position="1"/>
        <end position="103"/>
    </location>
</feature>
<evidence type="ECO:0000313" key="3">
    <source>
        <dbReference type="EMBL" id="BAQ70425.1"/>
    </source>
</evidence>
<dbReference type="InterPro" id="IPR036397">
    <property type="entry name" value="RNaseH_sf"/>
</dbReference>
<dbReference type="KEGG" id="rsu:NHU_03285"/>
<organism evidence="3 4">
    <name type="scientific">Rhodovulum sulfidophilum</name>
    <name type="common">Rhodobacter sulfidophilus</name>
    <dbReference type="NCBI Taxonomy" id="35806"/>
    <lineage>
        <taxon>Bacteria</taxon>
        <taxon>Pseudomonadati</taxon>
        <taxon>Pseudomonadota</taxon>
        <taxon>Alphaproteobacteria</taxon>
        <taxon>Rhodobacterales</taxon>
        <taxon>Paracoccaceae</taxon>
        <taxon>Rhodovulum</taxon>
    </lineage>
</organism>